<keyword evidence="1" id="KW-1133">Transmembrane helix</keyword>
<evidence type="ECO:0000313" key="2">
    <source>
        <dbReference type="EMBL" id="VDC50096.1"/>
    </source>
</evidence>
<evidence type="ECO:0000313" key="3">
    <source>
        <dbReference type="Proteomes" id="UP000289220"/>
    </source>
</evidence>
<dbReference type="RefSeq" id="WP_154725262.1">
    <property type="nucleotide sequence ID" value="NZ_UXHF01000002.1"/>
</dbReference>
<accession>A0A7Z8Y3W5</accession>
<protein>
    <submittedName>
        <fullName evidence="2">Uncharacterized protein</fullName>
    </submittedName>
</protein>
<proteinExistence type="predicted"/>
<sequence>MTTPTFDPYEYIAIITPGAVVAAGVALLWPEARALLAVEGVSLGDLGLFLVAAFVAGHLVQGLGNLVEFALWAPFGGLPSRWLRREGRLVAPAQRIAFLERLDAVTGVEAPQALPGAAFDSLMRQAYARLAASGRTGRIDMFNRTYGLMRGLTAAFLLMAVWFLIARWPDPQYACVAIGGAVIAALRAWRFARYYTREIVVEFIGAEAARTNAGSIPVSEPTKAG</sequence>
<dbReference type="AlphaFoldDB" id="A0A7Z8Y3W5"/>
<reference evidence="2 3" key="1">
    <citation type="submission" date="2018-11" db="EMBL/GenBank/DDBJ databases">
        <authorList>
            <person name="Peiro R."/>
            <person name="Begona"/>
            <person name="Cbmso G."/>
            <person name="Lopez M."/>
            <person name="Gonzalez S."/>
            <person name="Sacristan E."/>
            <person name="Castillo E."/>
        </authorList>
    </citation>
    <scope>NUCLEOTIDE SEQUENCE [LARGE SCALE GENOMIC DNA]</scope>
    <source>
        <strain evidence="2">Brev_genome</strain>
    </source>
</reference>
<name>A0A7Z8Y3W5_9CAUL</name>
<evidence type="ECO:0000256" key="1">
    <source>
        <dbReference type="SAM" id="Phobius"/>
    </source>
</evidence>
<dbReference type="EMBL" id="UXHF01000002">
    <property type="protein sequence ID" value="VDC50096.1"/>
    <property type="molecule type" value="Genomic_DNA"/>
</dbReference>
<comment type="caution">
    <text evidence="2">The sequence shown here is derived from an EMBL/GenBank/DDBJ whole genome shotgun (WGS) entry which is preliminary data.</text>
</comment>
<feature type="transmembrane region" description="Helical" evidence="1">
    <location>
        <begin position="171"/>
        <end position="189"/>
    </location>
</feature>
<feature type="transmembrane region" description="Helical" evidence="1">
    <location>
        <begin position="147"/>
        <end position="165"/>
    </location>
</feature>
<keyword evidence="3" id="KW-1185">Reference proteome</keyword>
<feature type="transmembrane region" description="Helical" evidence="1">
    <location>
        <begin position="12"/>
        <end position="29"/>
    </location>
</feature>
<gene>
    <name evidence="2" type="ORF">BREV_BREV_00172</name>
</gene>
<keyword evidence="1" id="KW-0812">Transmembrane</keyword>
<organism evidence="2 3">
    <name type="scientific">Brevundimonas mediterranea</name>
    <dbReference type="NCBI Taxonomy" id="74329"/>
    <lineage>
        <taxon>Bacteria</taxon>
        <taxon>Pseudomonadati</taxon>
        <taxon>Pseudomonadota</taxon>
        <taxon>Alphaproteobacteria</taxon>
        <taxon>Caulobacterales</taxon>
        <taxon>Caulobacteraceae</taxon>
        <taxon>Brevundimonas</taxon>
    </lineage>
</organism>
<dbReference type="Proteomes" id="UP000289220">
    <property type="component" value="Unassembled WGS sequence"/>
</dbReference>
<keyword evidence="1" id="KW-0472">Membrane</keyword>